<evidence type="ECO:0000313" key="4">
    <source>
        <dbReference type="Proteomes" id="UP001152747"/>
    </source>
</evidence>
<keyword evidence="1" id="KW-0067">ATP-binding</keyword>
<dbReference type="Gene3D" id="3.30.200.20">
    <property type="entry name" value="Phosphorylase Kinase, domain 1"/>
    <property type="match status" value="1"/>
</dbReference>
<dbReference type="PROSITE" id="PS50011">
    <property type="entry name" value="PROTEIN_KINASE_DOM"/>
    <property type="match status" value="1"/>
</dbReference>
<dbReference type="InterPro" id="IPR011009">
    <property type="entry name" value="Kinase-like_dom_sf"/>
</dbReference>
<proteinExistence type="predicted"/>
<keyword evidence="4" id="KW-1185">Reference proteome</keyword>
<dbReference type="OrthoDB" id="1405469at2759"/>
<dbReference type="PROSITE" id="PS00107">
    <property type="entry name" value="PROTEIN_KINASE_ATP"/>
    <property type="match status" value="1"/>
</dbReference>
<evidence type="ECO:0000259" key="2">
    <source>
        <dbReference type="PROSITE" id="PS50011"/>
    </source>
</evidence>
<comment type="caution">
    <text evidence="3">The sequence shown here is derived from an EMBL/GenBank/DDBJ whole genome shotgun (WGS) entry which is preliminary data.</text>
</comment>
<gene>
    <name evidence="3" type="ORF">CAMP_LOCUS886</name>
</gene>
<name>A0A9P1I7L4_9PELO</name>
<accession>A0A9P1I7L4</accession>
<protein>
    <recommendedName>
        <fullName evidence="2">Protein kinase domain-containing protein</fullName>
    </recommendedName>
</protein>
<dbReference type="Proteomes" id="UP001152747">
    <property type="component" value="Unassembled WGS sequence"/>
</dbReference>
<reference evidence="3" key="1">
    <citation type="submission" date="2022-11" db="EMBL/GenBank/DDBJ databases">
        <authorList>
            <person name="Kikuchi T."/>
        </authorList>
    </citation>
    <scope>NUCLEOTIDE SEQUENCE</scope>
    <source>
        <strain evidence="3">PS1010</strain>
    </source>
</reference>
<feature type="binding site" evidence="1">
    <location>
        <position position="52"/>
    </location>
    <ligand>
        <name>ATP</name>
        <dbReference type="ChEBI" id="CHEBI:30616"/>
    </ligand>
</feature>
<evidence type="ECO:0000313" key="3">
    <source>
        <dbReference type="EMBL" id="CAI5438249.1"/>
    </source>
</evidence>
<dbReference type="InterPro" id="IPR017441">
    <property type="entry name" value="Protein_kinase_ATP_BS"/>
</dbReference>
<dbReference type="InterPro" id="IPR000719">
    <property type="entry name" value="Prot_kinase_dom"/>
</dbReference>
<organism evidence="3 4">
    <name type="scientific">Caenorhabditis angaria</name>
    <dbReference type="NCBI Taxonomy" id="860376"/>
    <lineage>
        <taxon>Eukaryota</taxon>
        <taxon>Metazoa</taxon>
        <taxon>Ecdysozoa</taxon>
        <taxon>Nematoda</taxon>
        <taxon>Chromadorea</taxon>
        <taxon>Rhabditida</taxon>
        <taxon>Rhabditina</taxon>
        <taxon>Rhabditomorpha</taxon>
        <taxon>Rhabditoidea</taxon>
        <taxon>Rhabditidae</taxon>
        <taxon>Peloderinae</taxon>
        <taxon>Caenorhabditis</taxon>
    </lineage>
</organism>
<dbReference type="GO" id="GO:0005524">
    <property type="term" value="F:ATP binding"/>
    <property type="evidence" value="ECO:0007669"/>
    <property type="project" value="UniProtKB-UniRule"/>
</dbReference>
<dbReference type="GO" id="GO:0004672">
    <property type="term" value="F:protein kinase activity"/>
    <property type="evidence" value="ECO:0007669"/>
    <property type="project" value="InterPro"/>
</dbReference>
<dbReference type="SUPFAM" id="SSF56112">
    <property type="entry name" value="Protein kinase-like (PK-like)"/>
    <property type="match status" value="2"/>
</dbReference>
<evidence type="ECO:0000256" key="1">
    <source>
        <dbReference type="PROSITE-ProRule" id="PRU10141"/>
    </source>
</evidence>
<dbReference type="AlphaFoldDB" id="A0A9P1I7L4"/>
<sequence length="188" mass="21852">MTSTEEDCFFNINCEFETKTNKYNVEKLVGKGGFGEVYKIRNQNTGQSFAMKLENKGERKRTEAQNGIADINFDALINEKQSNFEICGKRTLGRRSILHYNGTSWKINFRIEKPLQRKAVRSISWFINCKTMLKSVFSTPCSGELIQIMRYIDNLCYEDSVNYESIYETLRKACEIVGGNIDESYHWE</sequence>
<keyword evidence="1" id="KW-0547">Nucleotide-binding</keyword>
<dbReference type="EMBL" id="CANHGI010000001">
    <property type="protein sequence ID" value="CAI5438249.1"/>
    <property type="molecule type" value="Genomic_DNA"/>
</dbReference>
<feature type="domain" description="Protein kinase" evidence="2">
    <location>
        <begin position="23"/>
        <end position="188"/>
    </location>
</feature>